<feature type="domain" description="Tyrosine-protein phosphatase" evidence="10">
    <location>
        <begin position="560"/>
        <end position="812"/>
    </location>
</feature>
<dbReference type="Gene3D" id="3.90.190.10">
    <property type="entry name" value="Protein tyrosine phosphatase superfamily"/>
    <property type="match status" value="2"/>
</dbReference>
<dbReference type="SMART" id="SM00194">
    <property type="entry name" value="PTPc"/>
    <property type="match status" value="2"/>
</dbReference>
<feature type="domain" description="Tyrosine specific protein phosphatases" evidence="11">
    <location>
        <begin position="1019"/>
        <end position="1093"/>
    </location>
</feature>
<dbReference type="CDD" id="cd00047">
    <property type="entry name" value="PTPc"/>
    <property type="match status" value="1"/>
</dbReference>
<evidence type="ECO:0000256" key="8">
    <source>
        <dbReference type="ARBA" id="ARBA00051722"/>
    </source>
</evidence>
<dbReference type="InterPro" id="IPR000242">
    <property type="entry name" value="PTP_cat"/>
</dbReference>
<comment type="catalytic activity">
    <reaction evidence="8">
        <text>O-phospho-L-tyrosyl-[protein] + H2O = L-tyrosyl-[protein] + phosphate</text>
        <dbReference type="Rhea" id="RHEA:10684"/>
        <dbReference type="Rhea" id="RHEA-COMP:10136"/>
        <dbReference type="Rhea" id="RHEA-COMP:20101"/>
        <dbReference type="ChEBI" id="CHEBI:15377"/>
        <dbReference type="ChEBI" id="CHEBI:43474"/>
        <dbReference type="ChEBI" id="CHEBI:46858"/>
        <dbReference type="ChEBI" id="CHEBI:61978"/>
        <dbReference type="EC" id="3.1.3.48"/>
    </reaction>
</comment>
<evidence type="ECO:0000313" key="12">
    <source>
        <dbReference type="Proteomes" id="UP001165740"/>
    </source>
</evidence>
<dbReference type="Proteomes" id="UP001165740">
    <property type="component" value="Chromosome 5"/>
</dbReference>
<dbReference type="PRINTS" id="PR00700">
    <property type="entry name" value="PRTYPHPHTASE"/>
</dbReference>
<gene>
    <name evidence="13" type="primary">LOC106062041</name>
</gene>
<feature type="transmembrane region" description="Helical" evidence="9">
    <location>
        <begin position="462"/>
        <end position="486"/>
    </location>
</feature>
<dbReference type="RefSeq" id="XP_055887200.1">
    <property type="nucleotide sequence ID" value="XM_056031225.1"/>
</dbReference>
<dbReference type="CDD" id="cd12087">
    <property type="entry name" value="TM_EGFR-like"/>
    <property type="match status" value="1"/>
</dbReference>
<keyword evidence="7" id="KW-1015">Disulfide bond</keyword>
<dbReference type="InterPro" id="IPR029021">
    <property type="entry name" value="Prot-tyrosine_phosphatase-like"/>
</dbReference>
<comment type="similarity">
    <text evidence="1">Belongs to the protein-tyrosine phosphatase family.</text>
</comment>
<evidence type="ECO:0000256" key="5">
    <source>
        <dbReference type="ARBA" id="ARBA00022837"/>
    </source>
</evidence>
<dbReference type="SUPFAM" id="SSF52799">
    <property type="entry name" value="(Phosphotyrosine protein) phosphatases II"/>
    <property type="match status" value="2"/>
</dbReference>
<feature type="domain" description="Tyrosine-protein phosphatase" evidence="10">
    <location>
        <begin position="842"/>
        <end position="1102"/>
    </location>
</feature>
<organism evidence="12 13">
    <name type="scientific">Biomphalaria glabrata</name>
    <name type="common">Bloodfluke planorb</name>
    <name type="synonym">Freshwater snail</name>
    <dbReference type="NCBI Taxonomy" id="6526"/>
    <lineage>
        <taxon>Eukaryota</taxon>
        <taxon>Metazoa</taxon>
        <taxon>Spiralia</taxon>
        <taxon>Lophotrochozoa</taxon>
        <taxon>Mollusca</taxon>
        <taxon>Gastropoda</taxon>
        <taxon>Heterobranchia</taxon>
        <taxon>Euthyneura</taxon>
        <taxon>Panpulmonata</taxon>
        <taxon>Hygrophila</taxon>
        <taxon>Lymnaeoidea</taxon>
        <taxon>Planorbidae</taxon>
        <taxon>Biomphalaria</taxon>
    </lineage>
</organism>
<keyword evidence="3" id="KW-0479">Metal-binding</keyword>
<keyword evidence="9" id="KW-1133">Transmembrane helix</keyword>
<dbReference type="InterPro" id="IPR000387">
    <property type="entry name" value="Tyr_Pase_dom"/>
</dbReference>
<evidence type="ECO:0000256" key="4">
    <source>
        <dbReference type="ARBA" id="ARBA00022801"/>
    </source>
</evidence>
<keyword evidence="5" id="KW-0106">Calcium</keyword>
<reference evidence="13" key="1">
    <citation type="submission" date="2025-08" db="UniProtKB">
        <authorList>
            <consortium name="RefSeq"/>
        </authorList>
    </citation>
    <scope>IDENTIFICATION</scope>
</reference>
<dbReference type="InterPro" id="IPR003595">
    <property type="entry name" value="Tyr_Pase_cat"/>
</dbReference>
<dbReference type="GO" id="GO:0046872">
    <property type="term" value="F:metal ion binding"/>
    <property type="evidence" value="ECO:0007669"/>
    <property type="project" value="UniProtKB-KW"/>
</dbReference>
<evidence type="ECO:0000256" key="2">
    <source>
        <dbReference type="ARBA" id="ARBA00013064"/>
    </source>
</evidence>
<dbReference type="PROSITE" id="PS50055">
    <property type="entry name" value="TYR_PHOSPHATASE_PTP"/>
    <property type="match status" value="2"/>
</dbReference>
<keyword evidence="12" id="KW-1185">Reference proteome</keyword>
<keyword evidence="9" id="KW-0472">Membrane</keyword>
<evidence type="ECO:0000259" key="11">
    <source>
        <dbReference type="PROSITE" id="PS50056"/>
    </source>
</evidence>
<dbReference type="FunFam" id="3.90.190.10:FF:000102">
    <property type="entry name" value="Receptor-type tyrosine-protein phosphatase"/>
    <property type="match status" value="1"/>
</dbReference>
<evidence type="ECO:0000256" key="6">
    <source>
        <dbReference type="ARBA" id="ARBA00022912"/>
    </source>
</evidence>
<proteinExistence type="inferred from homology"/>
<dbReference type="SMART" id="SM00404">
    <property type="entry name" value="PTPc_motif"/>
    <property type="match status" value="2"/>
</dbReference>
<accession>A0A9W3AJ83</accession>
<evidence type="ECO:0000256" key="1">
    <source>
        <dbReference type="ARBA" id="ARBA00009580"/>
    </source>
</evidence>
<dbReference type="PANTHER" id="PTHR19134:SF562">
    <property type="entry name" value="PROTEIN-TYROSINE-PHOSPHATASE"/>
    <property type="match status" value="1"/>
</dbReference>
<dbReference type="PANTHER" id="PTHR19134">
    <property type="entry name" value="RECEPTOR-TYPE TYROSINE-PROTEIN PHOSPHATASE"/>
    <property type="match status" value="1"/>
</dbReference>
<dbReference type="Gene3D" id="2.60.120.260">
    <property type="entry name" value="Galactose-binding domain-like"/>
    <property type="match status" value="1"/>
</dbReference>
<evidence type="ECO:0000256" key="7">
    <source>
        <dbReference type="ARBA" id="ARBA00023157"/>
    </source>
</evidence>
<dbReference type="GeneID" id="106062041"/>
<keyword evidence="6" id="KW-0904">Protein phosphatase</keyword>
<dbReference type="SUPFAM" id="SSF49785">
    <property type="entry name" value="Galactose-binding domain-like"/>
    <property type="match status" value="1"/>
</dbReference>
<feature type="domain" description="Tyrosine specific protein phosphatases" evidence="11">
    <location>
        <begin position="734"/>
        <end position="803"/>
    </location>
</feature>
<name>A0A9W3AJ83_BIOGL</name>
<dbReference type="Pfam" id="PF00102">
    <property type="entry name" value="Y_phosphatase"/>
    <property type="match status" value="2"/>
</dbReference>
<dbReference type="InterPro" id="IPR008979">
    <property type="entry name" value="Galactose-bd-like_sf"/>
</dbReference>
<dbReference type="EC" id="3.1.3.48" evidence="2"/>
<dbReference type="InterPro" id="IPR016130">
    <property type="entry name" value="Tyr_Pase_AS"/>
</dbReference>
<dbReference type="InterPro" id="IPR006585">
    <property type="entry name" value="FTP1"/>
</dbReference>
<dbReference type="Gene3D" id="2.170.300.10">
    <property type="entry name" value="Tie2 ligand-binding domain superfamily"/>
    <property type="match status" value="1"/>
</dbReference>
<keyword evidence="4" id="KW-0378">Hydrolase</keyword>
<evidence type="ECO:0000256" key="3">
    <source>
        <dbReference type="ARBA" id="ARBA00022723"/>
    </source>
</evidence>
<dbReference type="SMART" id="SM00607">
    <property type="entry name" value="FTP"/>
    <property type="match status" value="1"/>
</dbReference>
<keyword evidence="9" id="KW-0812">Transmembrane</keyword>
<sequence length="1147" mass="128451">MNETTTELTLTGPALKFLCSLYISGGRNVALKQTAEQSSNYMPGGGASLAVDGITNQCKFNDGSTSHTDENQDSTWSLRLDTPKVVNRFVIYNRADCCWNRLKNFIMTAFDNSGKSLWTHRDTNTNTDAPLIYEFTQIQENGLFKITISPTYRETVSSSLIVSLCEVFMYGECVPGNWGLYCNQTCPEECSTLCQQDTGNCLSCLGHNDPPMCNTVCAPGTYGINCQQNCSNNCYNNSCDIVTGECNSGCNGYSDPPECTIECDRNHWGLNCQQNCSENCHNRTCNKGTGKCDSGCIRGYSNPPDCSLECASGKFGLNCLDNCSTNCYNISCDKETGKCDRGCSGYSDPPACTTECNSTKWGHNCQQDCNDSCLIQTCDRATGQCDQGCNGYSDPPNCSLACTNHTYGPNCIKLCSAYCSMANDTSENRCHHITGDCINGCVSGYTTSTCIQPIVSSNDTPIGAIVGACIAGLVIIVLILVAVIIWRRRRSQGDTENASLTKGSSWTIGDSQRLDSLKIFDTQSDPNSRTYCNIERIPENTAIYVSDLSLYIQSHEKTFLNEQYRKIPSPQNVTTEVASREEYKAKNRFKNICPYDHSRVHLKINTANHEGDYINASYIRGFNNEVTFIASQGPNEATLKDFIRMLWEQHVDKVVMLTNLIEEGKVKCEKYWPDETKMKLGDFKITLRSTQIFADYTIRMLEISKKGEARHTFTHFHYTSWPDKSIPTAPWSLVDFEQRVASNPTTRPIVVHCSAGVGRTGTFIALHNIIKQAEETKMVDFFQTVTRLREDRIFMIQTAEQYEFLHRAVNAALVSMKSISSTDVCDQIKRMEEKTVSGHSALEHEFKAICLAVAVDSIQKGENNEDSSIYENAEKEEKRNRFSSIIPKKLYQPFLDKETSDMKEYINAVLLPGFHKKDQILLTQLPLPVTVLDLYRLITQHNVVLLVAFELDKKVSDKSIGTYLPSNSNEPLSCPPFEVHSFLTSQGRLYEELTLTIHTSSGKHIAHHIQCKFTDLDTEKWCQLMKKVKSYNIQASEKVLYMCRNGAELCGLACLLSLLIDRVDFDSQLNVPLVVGSVKSIRPEVCPTLDQYRTLYRVLETYCEPSTVYTNGVKELIMSPQQPTHAPADLSESIYNNTENLYLYTNM</sequence>
<dbReference type="InterPro" id="IPR050348">
    <property type="entry name" value="Protein-Tyr_Phosphatase"/>
</dbReference>
<dbReference type="AlphaFoldDB" id="A0A9W3AJ83"/>
<dbReference type="PROSITE" id="PS50056">
    <property type="entry name" value="TYR_PHOSPHATASE_2"/>
    <property type="match status" value="2"/>
</dbReference>
<protein>
    <recommendedName>
        <fullName evidence="2">protein-tyrosine-phosphatase</fullName>
        <ecNumber evidence="2">3.1.3.48</ecNumber>
    </recommendedName>
</protein>
<evidence type="ECO:0000256" key="9">
    <source>
        <dbReference type="SAM" id="Phobius"/>
    </source>
</evidence>
<dbReference type="Pfam" id="PF22633">
    <property type="entry name" value="F5_F8_type_C_2"/>
    <property type="match status" value="1"/>
</dbReference>
<dbReference type="GO" id="GO:0004725">
    <property type="term" value="F:protein tyrosine phosphatase activity"/>
    <property type="evidence" value="ECO:0007669"/>
    <property type="project" value="UniProtKB-EC"/>
</dbReference>
<evidence type="ECO:0000313" key="13">
    <source>
        <dbReference type="RefSeq" id="XP_055887200.1"/>
    </source>
</evidence>
<dbReference type="PROSITE" id="PS00383">
    <property type="entry name" value="TYR_PHOSPHATASE_1"/>
    <property type="match status" value="1"/>
</dbReference>
<evidence type="ECO:0000259" key="10">
    <source>
        <dbReference type="PROSITE" id="PS50055"/>
    </source>
</evidence>